<dbReference type="Pfam" id="PF10358">
    <property type="entry name" value="NT-C2"/>
    <property type="match status" value="1"/>
</dbReference>
<feature type="compositionally biased region" description="Acidic residues" evidence="1">
    <location>
        <begin position="450"/>
        <end position="467"/>
    </location>
</feature>
<dbReference type="PROSITE" id="PS51840">
    <property type="entry name" value="C2_NT"/>
    <property type="match status" value="1"/>
</dbReference>
<feature type="region of interest" description="Disordered" evidence="1">
    <location>
        <begin position="646"/>
        <end position="701"/>
    </location>
</feature>
<dbReference type="PANTHER" id="PTHR33414">
    <property type="entry name" value="PROTEIN PLASTID MOVEMENT IMPAIRED 1-RELATED 1"/>
    <property type="match status" value="1"/>
</dbReference>
<dbReference type="PANTHER" id="PTHR33414:SF2">
    <property type="entry name" value="PROTEIN PLASTID MOVEMENT IMPAIRED 1"/>
    <property type="match status" value="1"/>
</dbReference>
<feature type="compositionally biased region" description="Acidic residues" evidence="1">
    <location>
        <begin position="690"/>
        <end position="701"/>
    </location>
</feature>
<dbReference type="InterPro" id="IPR039614">
    <property type="entry name" value="PMI1-like"/>
</dbReference>
<feature type="compositionally biased region" description="Low complexity" evidence="1">
    <location>
        <begin position="49"/>
        <end position="65"/>
    </location>
</feature>
<feature type="region of interest" description="Disordered" evidence="1">
    <location>
        <begin position="714"/>
        <end position="738"/>
    </location>
</feature>
<feature type="compositionally biased region" description="Basic and acidic residues" evidence="1">
    <location>
        <begin position="534"/>
        <end position="549"/>
    </location>
</feature>
<reference evidence="3" key="2">
    <citation type="submission" date="2021-12" db="EMBL/GenBank/DDBJ databases">
        <title>Resequencing data analysis of finger millet.</title>
        <authorList>
            <person name="Hatakeyama M."/>
            <person name="Aluri S."/>
            <person name="Balachadran M.T."/>
            <person name="Sivarajan S.R."/>
            <person name="Poveda L."/>
            <person name="Shimizu-Inatsugi R."/>
            <person name="Schlapbach R."/>
            <person name="Sreeman S.M."/>
            <person name="Shimizu K.K."/>
        </authorList>
    </citation>
    <scope>NUCLEOTIDE SEQUENCE</scope>
</reference>
<feature type="compositionally biased region" description="Basic and acidic residues" evidence="1">
    <location>
        <begin position="714"/>
        <end position="732"/>
    </location>
</feature>
<organism evidence="3 4">
    <name type="scientific">Eleusine coracana subsp. coracana</name>
    <dbReference type="NCBI Taxonomy" id="191504"/>
    <lineage>
        <taxon>Eukaryota</taxon>
        <taxon>Viridiplantae</taxon>
        <taxon>Streptophyta</taxon>
        <taxon>Embryophyta</taxon>
        <taxon>Tracheophyta</taxon>
        <taxon>Spermatophyta</taxon>
        <taxon>Magnoliopsida</taxon>
        <taxon>Liliopsida</taxon>
        <taxon>Poales</taxon>
        <taxon>Poaceae</taxon>
        <taxon>PACMAD clade</taxon>
        <taxon>Chloridoideae</taxon>
        <taxon>Cynodonteae</taxon>
        <taxon>Eleusininae</taxon>
        <taxon>Eleusine</taxon>
    </lineage>
</organism>
<feature type="domain" description="C2 NT-type" evidence="2">
    <location>
        <begin position="182"/>
        <end position="331"/>
    </location>
</feature>
<accession>A0AAV5FUQ2</accession>
<dbReference type="EMBL" id="BQKI01000097">
    <property type="protein sequence ID" value="GJN38539.1"/>
    <property type="molecule type" value="Genomic_DNA"/>
</dbReference>
<feature type="compositionally biased region" description="Basic and acidic residues" evidence="1">
    <location>
        <begin position="614"/>
        <end position="623"/>
    </location>
</feature>
<feature type="compositionally biased region" description="Acidic residues" evidence="1">
    <location>
        <begin position="430"/>
        <end position="443"/>
    </location>
</feature>
<reference evidence="3" key="1">
    <citation type="journal article" date="2018" name="DNA Res.">
        <title>Multiple hybrid de novo genome assembly of finger millet, an orphan allotetraploid crop.</title>
        <authorList>
            <person name="Hatakeyama M."/>
            <person name="Aluri S."/>
            <person name="Balachadran M.T."/>
            <person name="Sivarajan S.R."/>
            <person name="Patrignani A."/>
            <person name="Gruter S."/>
            <person name="Poveda L."/>
            <person name="Shimizu-Inatsugi R."/>
            <person name="Baeten J."/>
            <person name="Francoijs K.J."/>
            <person name="Nataraja K.N."/>
            <person name="Reddy Y.A.N."/>
            <person name="Phadnis S."/>
            <person name="Ravikumar R.L."/>
            <person name="Schlapbach R."/>
            <person name="Sreeman S.M."/>
            <person name="Shimizu K.K."/>
        </authorList>
    </citation>
    <scope>NUCLEOTIDE SEQUENCE</scope>
</reference>
<evidence type="ECO:0000313" key="4">
    <source>
        <dbReference type="Proteomes" id="UP001054889"/>
    </source>
</evidence>
<feature type="region of interest" description="Disordered" evidence="1">
    <location>
        <begin position="783"/>
        <end position="808"/>
    </location>
</feature>
<dbReference type="AlphaFoldDB" id="A0AAV5FUQ2"/>
<evidence type="ECO:0000259" key="2">
    <source>
        <dbReference type="PROSITE" id="PS51840"/>
    </source>
</evidence>
<feature type="compositionally biased region" description="Basic and acidic residues" evidence="1">
    <location>
        <begin position="677"/>
        <end position="689"/>
    </location>
</feature>
<name>A0AAV5FUQ2_ELECO</name>
<evidence type="ECO:0000313" key="3">
    <source>
        <dbReference type="EMBL" id="GJN38539.1"/>
    </source>
</evidence>
<evidence type="ECO:0000256" key="1">
    <source>
        <dbReference type="SAM" id="MobiDB-lite"/>
    </source>
</evidence>
<protein>
    <recommendedName>
        <fullName evidence="2">C2 NT-type domain-containing protein</fullName>
    </recommendedName>
</protein>
<keyword evidence="4" id="KW-1185">Reference proteome</keyword>
<feature type="region of interest" description="Disordered" evidence="1">
    <location>
        <begin position="430"/>
        <end position="628"/>
    </location>
</feature>
<comment type="caution">
    <text evidence="3">The sequence shown here is derived from an EMBL/GenBank/DDBJ whole genome shotgun (WGS) entry which is preliminary data.</text>
</comment>
<feature type="compositionally biased region" description="Polar residues" evidence="1">
    <location>
        <begin position="39"/>
        <end position="48"/>
    </location>
</feature>
<gene>
    <name evidence="3" type="primary">gb27592</name>
    <name evidence="3" type="ORF">PR202_gb27592</name>
</gene>
<sequence>MQLQARSSTMADDANVNSTDPILQALDALSQLNQARAYRRSTSLPLTRSGSGSAKDGSDAGAADAAVEEPRPRPRVSPRLSPTSPIWSKPNKLVDKNEKEEVEGDDSAVIIIIKPRHRLSLMLPFRSRSHKLIKKDDDEYDDEYDDDDYEDPALLKSQGFAPVTPEAGGEKRAGITSWAGPIRAIGMRRMGCLFSVEVVAAQGLPPSMNGLRLAVTVRRKETRDGAVRTLPARVRLGAADFDEVLYVRCNLYGAGGGATGRPVTFEPRPFVLALVAVDAPELDLGRSAVDLSMFAKEFTDKRVRHWDMVFPLAGKAKGGELVIKLAFQSIDDDDDGKAVSFSQQPIGEDNNTASYSFRRSSISTGRKRRVVSRKLRRSSISNMLTPKTDVSAPDLRGTNSFKLDEPELVLTPIDEVKETQQKEPTTLMAELEEEKEQECEPTDESTPVTEVDEDEEPQTESEQEPIDESTTVNEVKEDEQQNGQQLTLEPKEKEEEQTESEQEPTHEPNIVIEVKEEEEQQKEPECEQPTPTPEVKEVEQQKEPKHELIDEPILVTEVEEEQHQGPECEEPTLVAEVKEEEQESKEPTLVAEVKEEQECEQPTLVAEVKEEEQQEKLENKPTDEPTLITKVKEEKQQKELECGQKIPVIEVKEEEEEQKESEHEPTDEPTSVPEVVVVKEEEEQHKELECESENVQEDDDSLLSEFHVIDKAIKGQDMKAESKEEVDPKKGSEEEEAASLVVENETAKVVVNGLEEKPVEVAMASNMLDTVANIAKPVNGEVARSEKVTEETLQMPEQGEDKGAAMKPLRPRFKWRTVALLVPLAILNSKTLGANR</sequence>
<dbReference type="InterPro" id="IPR019448">
    <property type="entry name" value="NT-C2"/>
</dbReference>
<proteinExistence type="predicted"/>
<feature type="region of interest" description="Disordered" evidence="1">
    <location>
        <begin position="39"/>
        <end position="100"/>
    </location>
</feature>
<feature type="region of interest" description="Disordered" evidence="1">
    <location>
        <begin position="364"/>
        <end position="400"/>
    </location>
</feature>
<dbReference type="Proteomes" id="UP001054889">
    <property type="component" value="Unassembled WGS sequence"/>
</dbReference>
<feature type="compositionally biased region" description="Basic residues" evidence="1">
    <location>
        <begin position="365"/>
        <end position="377"/>
    </location>
</feature>